<evidence type="ECO:0000256" key="3">
    <source>
        <dbReference type="ARBA" id="ARBA00022679"/>
    </source>
</evidence>
<dbReference type="PANTHER" id="PTHR43025">
    <property type="entry name" value="MONOGALACTOSYLDIACYLGLYCEROL SYNTHASE"/>
    <property type="match status" value="1"/>
</dbReference>
<feature type="domain" description="Diacylglycerol glucosyltransferase N-terminal" evidence="5">
    <location>
        <begin position="19"/>
        <end position="183"/>
    </location>
</feature>
<dbReference type="OrthoDB" id="9815663at2"/>
<reference evidence="6 7" key="1">
    <citation type="submission" date="2017-03" db="EMBL/GenBank/DDBJ databases">
        <title>Isolation of Levoglucosan Utilizing Bacteria.</title>
        <authorList>
            <person name="Arya A.S."/>
        </authorList>
    </citation>
    <scope>NUCLEOTIDE SEQUENCE [LARGE SCALE GENOMIC DNA]</scope>
    <source>
        <strain evidence="6 7">MEC069</strain>
    </source>
</reference>
<dbReference type="Gene3D" id="3.40.50.2000">
    <property type="entry name" value="Glycogen Phosphorylase B"/>
    <property type="match status" value="1"/>
</dbReference>
<evidence type="ECO:0000259" key="5">
    <source>
        <dbReference type="Pfam" id="PF06925"/>
    </source>
</evidence>
<sequence>MPLRKKRVLLLSEGFGKGHTQAAHALSAELRQASADINTRVMELGSFLNPTLAPLVLSAFRHTVTSQPKLYGMLYRKQHKKSWNRVTGMALHRLFYSQTKAVIGQLRPDLVICTHPVPNVIVSRLKRAGLNVPLFTVITDYDAHGSWIDPAVDKYLVSTPEVREQLIGRGVPEAHVEVTGIPVHPDFRRSLSREQIRSQFGLSDLPTVMMMGGGWGLLKEEKAELLHYVAGWREHLQLVICLGTNDKARARLLEEDAFRHPNVHLIGFTREIDKLMEVSDLLITKPGGMTCTEAMAKGIPMLFYSPIPGQEEQNSHYFEEMGFGQTITSLEMVDHWFKLLLEQYPLLAKRRSDIRSQQSVQTQICSHTIIRYLQLTENRSYISSSSKTPLIQWY</sequence>
<comment type="similarity">
    <text evidence="1">Belongs to the glycosyltransferase 28 family.</text>
</comment>
<dbReference type="Proteomes" id="UP000298246">
    <property type="component" value="Unassembled WGS sequence"/>
</dbReference>
<dbReference type="InterPro" id="IPR050519">
    <property type="entry name" value="Glycosyltransf_28_UgtP"/>
</dbReference>
<evidence type="ECO:0000313" key="7">
    <source>
        <dbReference type="Proteomes" id="UP000298246"/>
    </source>
</evidence>
<dbReference type="GO" id="GO:0016020">
    <property type="term" value="C:membrane"/>
    <property type="evidence" value="ECO:0007669"/>
    <property type="project" value="GOC"/>
</dbReference>
<proteinExistence type="inferred from homology"/>
<dbReference type="SUPFAM" id="SSF53756">
    <property type="entry name" value="UDP-Glycosyltransferase/glycogen phosphorylase"/>
    <property type="match status" value="1"/>
</dbReference>
<evidence type="ECO:0000259" key="4">
    <source>
        <dbReference type="Pfam" id="PF00534"/>
    </source>
</evidence>
<evidence type="ECO:0000256" key="2">
    <source>
        <dbReference type="ARBA" id="ARBA00022676"/>
    </source>
</evidence>
<dbReference type="Pfam" id="PF06925">
    <property type="entry name" value="MGDG_synth"/>
    <property type="match status" value="1"/>
</dbReference>
<dbReference type="PANTHER" id="PTHR43025:SF3">
    <property type="entry name" value="MONOGALACTOSYLDIACYLGLYCEROL SYNTHASE 1, CHLOROPLASTIC"/>
    <property type="match status" value="1"/>
</dbReference>
<protein>
    <submittedName>
        <fullName evidence="6">UDP-N-acetylglucosamine--LPS N-acetylglucosamine transferase</fullName>
    </submittedName>
</protein>
<dbReference type="Pfam" id="PF00534">
    <property type="entry name" value="Glycos_transf_1"/>
    <property type="match status" value="1"/>
</dbReference>
<keyword evidence="3 6" id="KW-0808">Transferase</keyword>
<gene>
    <name evidence="6" type="ORF">B5M42_07315</name>
</gene>
<evidence type="ECO:0000313" key="6">
    <source>
        <dbReference type="EMBL" id="TFE89386.1"/>
    </source>
</evidence>
<dbReference type="AlphaFoldDB" id="A0A4Y8Q6D6"/>
<dbReference type="InterPro" id="IPR009695">
    <property type="entry name" value="Diacylglyc_glucosyltr_N"/>
</dbReference>
<dbReference type="GO" id="GO:0009247">
    <property type="term" value="P:glycolipid biosynthetic process"/>
    <property type="evidence" value="ECO:0007669"/>
    <property type="project" value="InterPro"/>
</dbReference>
<dbReference type="InterPro" id="IPR001296">
    <property type="entry name" value="Glyco_trans_1"/>
</dbReference>
<organism evidence="6 7">
    <name type="scientific">Paenibacillus athensensis</name>
    <dbReference type="NCBI Taxonomy" id="1967502"/>
    <lineage>
        <taxon>Bacteria</taxon>
        <taxon>Bacillati</taxon>
        <taxon>Bacillota</taxon>
        <taxon>Bacilli</taxon>
        <taxon>Bacillales</taxon>
        <taxon>Paenibacillaceae</taxon>
        <taxon>Paenibacillus</taxon>
    </lineage>
</organism>
<name>A0A4Y8Q6D6_9BACL</name>
<keyword evidence="2" id="KW-0328">Glycosyltransferase</keyword>
<keyword evidence="7" id="KW-1185">Reference proteome</keyword>
<feature type="domain" description="Glycosyl transferase family 1" evidence="4">
    <location>
        <begin position="234"/>
        <end position="318"/>
    </location>
</feature>
<comment type="caution">
    <text evidence="6">The sequence shown here is derived from an EMBL/GenBank/DDBJ whole genome shotgun (WGS) entry which is preliminary data.</text>
</comment>
<accession>A0A4Y8Q6D6</accession>
<dbReference type="GO" id="GO:0016758">
    <property type="term" value="F:hexosyltransferase activity"/>
    <property type="evidence" value="ECO:0007669"/>
    <property type="project" value="InterPro"/>
</dbReference>
<evidence type="ECO:0000256" key="1">
    <source>
        <dbReference type="ARBA" id="ARBA00006962"/>
    </source>
</evidence>
<dbReference type="EMBL" id="MYFO01000007">
    <property type="protein sequence ID" value="TFE89386.1"/>
    <property type="molecule type" value="Genomic_DNA"/>
</dbReference>